<feature type="domain" description="F-box" evidence="1">
    <location>
        <begin position="12"/>
        <end position="58"/>
    </location>
</feature>
<dbReference type="InterPro" id="IPR001810">
    <property type="entry name" value="F-box_dom"/>
</dbReference>
<dbReference type="InterPro" id="IPR036047">
    <property type="entry name" value="F-box-like_dom_sf"/>
</dbReference>
<dbReference type="InterPro" id="IPR017451">
    <property type="entry name" value="F-box-assoc_interact_dom"/>
</dbReference>
<gene>
    <name evidence="2" type="ORF">MKW94_029511</name>
</gene>
<accession>A0AA41V0P2</accession>
<name>A0AA41V0P2_PAPNU</name>
<dbReference type="SMART" id="SM00256">
    <property type="entry name" value="FBOX"/>
    <property type="match status" value="1"/>
</dbReference>
<dbReference type="EMBL" id="JAJJMA010057645">
    <property type="protein sequence ID" value="MCL7026511.1"/>
    <property type="molecule type" value="Genomic_DNA"/>
</dbReference>
<organism evidence="2 3">
    <name type="scientific">Papaver nudicaule</name>
    <name type="common">Iceland poppy</name>
    <dbReference type="NCBI Taxonomy" id="74823"/>
    <lineage>
        <taxon>Eukaryota</taxon>
        <taxon>Viridiplantae</taxon>
        <taxon>Streptophyta</taxon>
        <taxon>Embryophyta</taxon>
        <taxon>Tracheophyta</taxon>
        <taxon>Spermatophyta</taxon>
        <taxon>Magnoliopsida</taxon>
        <taxon>Ranunculales</taxon>
        <taxon>Papaveraceae</taxon>
        <taxon>Papaveroideae</taxon>
        <taxon>Papaver</taxon>
    </lineage>
</organism>
<protein>
    <recommendedName>
        <fullName evidence="1">F-box domain-containing protein</fullName>
    </recommendedName>
</protein>
<dbReference type="PROSITE" id="PS50181">
    <property type="entry name" value="FBOX"/>
    <property type="match status" value="1"/>
</dbReference>
<dbReference type="PANTHER" id="PTHR31672">
    <property type="entry name" value="BNACNNG10540D PROTEIN"/>
    <property type="match status" value="1"/>
</dbReference>
<dbReference type="InterPro" id="IPR050796">
    <property type="entry name" value="SCF_F-box_component"/>
</dbReference>
<keyword evidence="3" id="KW-1185">Reference proteome</keyword>
<dbReference type="Proteomes" id="UP001177140">
    <property type="component" value="Unassembled WGS sequence"/>
</dbReference>
<comment type="caution">
    <text evidence="2">The sequence shown here is derived from an EMBL/GenBank/DDBJ whole genome shotgun (WGS) entry which is preliminary data.</text>
</comment>
<dbReference type="SUPFAM" id="SSF81383">
    <property type="entry name" value="F-box domain"/>
    <property type="match status" value="1"/>
</dbReference>
<evidence type="ECO:0000259" key="1">
    <source>
        <dbReference type="PROSITE" id="PS50181"/>
    </source>
</evidence>
<dbReference type="Pfam" id="PF00646">
    <property type="entry name" value="F-box"/>
    <property type="match status" value="1"/>
</dbReference>
<dbReference type="PANTHER" id="PTHR31672:SF13">
    <property type="entry name" value="F-BOX PROTEIN CPR30-LIKE"/>
    <property type="match status" value="1"/>
</dbReference>
<reference evidence="2" key="1">
    <citation type="submission" date="2022-03" db="EMBL/GenBank/DDBJ databases">
        <title>A functionally conserved STORR gene fusion in Papaver species that diverged 16.8 million years ago.</title>
        <authorList>
            <person name="Catania T."/>
        </authorList>
    </citation>
    <scope>NUCLEOTIDE SEQUENCE</scope>
    <source>
        <strain evidence="2">S-191538</strain>
    </source>
</reference>
<dbReference type="AlphaFoldDB" id="A0AA41V0P2"/>
<dbReference type="NCBIfam" id="TIGR01640">
    <property type="entry name" value="F_box_assoc_1"/>
    <property type="match status" value="1"/>
</dbReference>
<proteinExistence type="predicted"/>
<dbReference type="Gene3D" id="1.20.1280.50">
    <property type="match status" value="1"/>
</dbReference>
<evidence type="ECO:0000313" key="3">
    <source>
        <dbReference type="Proteomes" id="UP001177140"/>
    </source>
</evidence>
<sequence length="401" mass="46613">MDANEMKPQKLVEQLKRLPEETILEILGKLPLRDLLVFRCVSKPWCIKLDNNPEFVHMTRNNFSLMLIDETKILCSLDNNTLSSSLSNGIDGCVEEVHCPLVPLGWNLEVTSFVGTCNGLFCMYSEEDKERFCLWNPCTNEIRFLPRAGFRRIEVNMRFALVRGHGFGYDSKSDDYKYVRIFYPKNGSEVSEVHIYSFRANTWKLRYVPYELNNVVRDNRAPNGVFYNGALHWIARRIGFGSYYPKVLLAFDMTEENVREIPQPENVVVTEMGNTYVDVLDGCLCILYDSAGFQVWVMKDYGMRQSWTMRYNISKPTVFEFRSVVDLRKIECLKTGEILLEFHSWEYETSTAALILYDPKNESLTVLKDLKEFQLANLRSVFHRYVKSLVKLNSEPYIGEG</sequence>
<dbReference type="Pfam" id="PF07734">
    <property type="entry name" value="FBA_1"/>
    <property type="match status" value="1"/>
</dbReference>
<dbReference type="InterPro" id="IPR006527">
    <property type="entry name" value="F-box-assoc_dom_typ1"/>
</dbReference>
<evidence type="ECO:0000313" key="2">
    <source>
        <dbReference type="EMBL" id="MCL7026511.1"/>
    </source>
</evidence>